<keyword evidence="3" id="KW-0050">Antiport</keyword>
<protein>
    <recommendedName>
        <fullName evidence="15">Chloroplast envelope membrane protein</fullName>
    </recommendedName>
</protein>
<evidence type="ECO:0000256" key="4">
    <source>
        <dbReference type="ARBA" id="ARBA00022538"/>
    </source>
</evidence>
<keyword evidence="5 12" id="KW-0812">Transmembrane</keyword>
<feature type="transmembrane region" description="Helical" evidence="12">
    <location>
        <begin position="348"/>
        <end position="369"/>
    </location>
</feature>
<keyword evidence="14" id="KW-1185">Reference proteome</keyword>
<dbReference type="EMBL" id="JAAMPC010001629">
    <property type="protein sequence ID" value="KAG2238263.1"/>
    <property type="molecule type" value="Genomic_DNA"/>
</dbReference>
<evidence type="ECO:0008006" key="15">
    <source>
        <dbReference type="Google" id="ProtNLM"/>
    </source>
</evidence>
<proteinExistence type="inferred from homology"/>
<dbReference type="GO" id="GO:1902600">
    <property type="term" value="P:proton transmembrane transport"/>
    <property type="evidence" value="ECO:0007669"/>
    <property type="project" value="UniProtKB-KW"/>
</dbReference>
<keyword evidence="2" id="KW-0813">Transport</keyword>
<accession>A0A8X7NTV6</accession>
<dbReference type="GO" id="GO:0006813">
    <property type="term" value="P:potassium ion transport"/>
    <property type="evidence" value="ECO:0007669"/>
    <property type="project" value="UniProtKB-KW"/>
</dbReference>
<evidence type="ECO:0000256" key="3">
    <source>
        <dbReference type="ARBA" id="ARBA00022449"/>
    </source>
</evidence>
<evidence type="ECO:0000256" key="7">
    <source>
        <dbReference type="ARBA" id="ARBA00022958"/>
    </source>
</evidence>
<evidence type="ECO:0000313" key="14">
    <source>
        <dbReference type="Proteomes" id="UP000886595"/>
    </source>
</evidence>
<feature type="transmembrane region" description="Helical" evidence="12">
    <location>
        <begin position="283"/>
        <end position="302"/>
    </location>
</feature>
<keyword evidence="10 12" id="KW-0472">Membrane</keyword>
<comment type="caution">
    <text evidence="13">The sequence shown here is derived from an EMBL/GenBank/DDBJ whole genome shotgun (WGS) entry which is preliminary data.</text>
</comment>
<keyword evidence="7" id="KW-0630">Potassium</keyword>
<organism evidence="13 14">
    <name type="scientific">Brassica carinata</name>
    <name type="common">Ethiopian mustard</name>
    <name type="synonym">Abyssinian cabbage</name>
    <dbReference type="NCBI Taxonomy" id="52824"/>
    <lineage>
        <taxon>Eukaryota</taxon>
        <taxon>Viridiplantae</taxon>
        <taxon>Streptophyta</taxon>
        <taxon>Embryophyta</taxon>
        <taxon>Tracheophyta</taxon>
        <taxon>Spermatophyta</taxon>
        <taxon>Magnoliopsida</taxon>
        <taxon>eudicotyledons</taxon>
        <taxon>Gunneridae</taxon>
        <taxon>Pentapetalae</taxon>
        <taxon>rosids</taxon>
        <taxon>malvids</taxon>
        <taxon>Brassicales</taxon>
        <taxon>Brassicaceae</taxon>
        <taxon>Brassiceae</taxon>
        <taxon>Brassica</taxon>
    </lineage>
</organism>
<dbReference type="GO" id="GO:0015297">
    <property type="term" value="F:antiporter activity"/>
    <property type="evidence" value="ECO:0007669"/>
    <property type="project" value="UniProtKB-KW"/>
</dbReference>
<evidence type="ECO:0000313" key="13">
    <source>
        <dbReference type="EMBL" id="KAG2238263.1"/>
    </source>
</evidence>
<dbReference type="PANTHER" id="PTHR33650:SF1">
    <property type="entry name" value="CHLOROPLAST ENVELOPE MEMBRANE PROTEIN"/>
    <property type="match status" value="1"/>
</dbReference>
<comment type="subcellular location">
    <subcellularLocation>
        <location evidence="1">Membrane</location>
        <topology evidence="1">Multi-pass membrane protein</topology>
    </subcellularLocation>
</comment>
<keyword evidence="8 12" id="KW-1133">Transmembrane helix</keyword>
<evidence type="ECO:0000256" key="5">
    <source>
        <dbReference type="ARBA" id="ARBA00022692"/>
    </source>
</evidence>
<evidence type="ECO:0000256" key="2">
    <source>
        <dbReference type="ARBA" id="ARBA00022448"/>
    </source>
</evidence>
<keyword evidence="6" id="KW-0375">Hydrogen ion transport</keyword>
<feature type="transmembrane region" description="Helical" evidence="12">
    <location>
        <begin position="309"/>
        <end position="326"/>
    </location>
</feature>
<evidence type="ECO:0000256" key="10">
    <source>
        <dbReference type="ARBA" id="ARBA00023136"/>
    </source>
</evidence>
<sequence length="390" mass="45062">MSLMSSSLVLHHCLSFTSQNSVPESSSLGYSPCRSISLRGKRRKVTRRFFFDDDGNWLGLRDDDIVEETAEFEKDEMSDEEKFEAWKTRAEAIVELGEGQEEIGDDAGDGDVSKKWEDWIVDSDDSLLESWSRGDEGSDDRSELDELIVPERGLVKMVRDMVLGAKFLAVSTLIPWALDILAHDYVLMLFLDRLPLASQTLDVRRSQKLEMVKELNREKARYHLEVEIGKSPLLSDDDLWWELRGKALELREEWRLENRKAFANMVFGISLFALLYANQAYFVNMIILFQVALLKFTGYKIINNISDTGKAFLIILITDIFLGYHSESGWETLLEIIMEHYGLEVEKYTITIFICLVPVVMDACVKLWLFKFLPRLSPRVSNIFQEMKRH</sequence>
<evidence type="ECO:0000256" key="9">
    <source>
        <dbReference type="ARBA" id="ARBA00023065"/>
    </source>
</evidence>
<evidence type="ECO:0000256" key="6">
    <source>
        <dbReference type="ARBA" id="ARBA00022781"/>
    </source>
</evidence>
<reference evidence="13 14" key="1">
    <citation type="submission" date="2020-02" db="EMBL/GenBank/DDBJ databases">
        <authorList>
            <person name="Ma Q."/>
            <person name="Huang Y."/>
            <person name="Song X."/>
            <person name="Pei D."/>
        </authorList>
    </citation>
    <scope>NUCLEOTIDE SEQUENCE [LARGE SCALE GENOMIC DNA]</scope>
    <source>
        <strain evidence="13">Sxm20200214</strain>
        <tissue evidence="13">Leaf</tissue>
    </source>
</reference>
<keyword evidence="9" id="KW-0406">Ion transport</keyword>
<dbReference type="GO" id="GO:0016020">
    <property type="term" value="C:membrane"/>
    <property type="evidence" value="ECO:0007669"/>
    <property type="project" value="UniProtKB-SubCell"/>
</dbReference>
<comment type="similarity">
    <text evidence="11">Belongs to the CemA family.</text>
</comment>
<dbReference type="OrthoDB" id="1748043at2759"/>
<name>A0A8X7NTV6_BRACI</name>
<dbReference type="PANTHER" id="PTHR33650">
    <property type="entry name" value="CHLOROPLAST ENVELOPE MEMBRANE PROTEIN-RELATED"/>
    <property type="match status" value="1"/>
</dbReference>
<dbReference type="Proteomes" id="UP000886595">
    <property type="component" value="Unassembled WGS sequence"/>
</dbReference>
<evidence type="ECO:0000256" key="8">
    <source>
        <dbReference type="ARBA" id="ARBA00022989"/>
    </source>
</evidence>
<evidence type="ECO:0000256" key="1">
    <source>
        <dbReference type="ARBA" id="ARBA00004141"/>
    </source>
</evidence>
<dbReference type="Pfam" id="PF03040">
    <property type="entry name" value="CemA"/>
    <property type="match status" value="1"/>
</dbReference>
<dbReference type="InterPro" id="IPR004282">
    <property type="entry name" value="CemA"/>
</dbReference>
<evidence type="ECO:0000256" key="11">
    <source>
        <dbReference type="ARBA" id="ARBA00043980"/>
    </source>
</evidence>
<evidence type="ECO:0000256" key="12">
    <source>
        <dbReference type="SAM" id="Phobius"/>
    </source>
</evidence>
<gene>
    <name evidence="13" type="ORF">Bca52824_092475</name>
</gene>
<dbReference type="AlphaFoldDB" id="A0A8X7NTV6"/>
<keyword evidence="4" id="KW-0633">Potassium transport</keyword>